<feature type="region of interest" description="Disordered" evidence="1">
    <location>
        <begin position="353"/>
        <end position="389"/>
    </location>
</feature>
<feature type="compositionally biased region" description="Polar residues" evidence="1">
    <location>
        <begin position="123"/>
        <end position="164"/>
    </location>
</feature>
<keyword evidence="4" id="KW-1185">Reference proteome</keyword>
<dbReference type="InParanoid" id="A0A165NLQ4"/>
<keyword evidence="2" id="KW-1133">Transmembrane helix</keyword>
<feature type="compositionally biased region" description="Pro residues" evidence="1">
    <location>
        <begin position="515"/>
        <end position="525"/>
    </location>
</feature>
<organism evidence="3 4">
    <name type="scientific">Exidia glandulosa HHB12029</name>
    <dbReference type="NCBI Taxonomy" id="1314781"/>
    <lineage>
        <taxon>Eukaryota</taxon>
        <taxon>Fungi</taxon>
        <taxon>Dikarya</taxon>
        <taxon>Basidiomycota</taxon>
        <taxon>Agaricomycotina</taxon>
        <taxon>Agaricomycetes</taxon>
        <taxon>Auriculariales</taxon>
        <taxon>Exidiaceae</taxon>
        <taxon>Exidia</taxon>
    </lineage>
</organism>
<evidence type="ECO:0000256" key="1">
    <source>
        <dbReference type="SAM" id="MobiDB-lite"/>
    </source>
</evidence>
<dbReference type="AlphaFoldDB" id="A0A165NLQ4"/>
<reference evidence="3 4" key="1">
    <citation type="journal article" date="2016" name="Mol. Biol. Evol.">
        <title>Comparative Genomics of Early-Diverging Mushroom-Forming Fungi Provides Insights into the Origins of Lignocellulose Decay Capabilities.</title>
        <authorList>
            <person name="Nagy L.G."/>
            <person name="Riley R."/>
            <person name="Tritt A."/>
            <person name="Adam C."/>
            <person name="Daum C."/>
            <person name="Floudas D."/>
            <person name="Sun H."/>
            <person name="Yadav J.S."/>
            <person name="Pangilinan J."/>
            <person name="Larsson K.H."/>
            <person name="Matsuura K."/>
            <person name="Barry K."/>
            <person name="Labutti K."/>
            <person name="Kuo R."/>
            <person name="Ohm R.A."/>
            <person name="Bhattacharya S.S."/>
            <person name="Shirouzu T."/>
            <person name="Yoshinaga Y."/>
            <person name="Martin F.M."/>
            <person name="Grigoriev I.V."/>
            <person name="Hibbett D.S."/>
        </authorList>
    </citation>
    <scope>NUCLEOTIDE SEQUENCE [LARGE SCALE GENOMIC DNA]</scope>
    <source>
        <strain evidence="3 4">HHB12029</strain>
    </source>
</reference>
<sequence>MPALLERSSQPGENRNLNSRSWWDIIDGWIKDHSPGKGGTNGHGGGSNDHTSTTTTKKPTAKPTTAAPKPTTHTSSNAGGGGGGAAAPTSSSGGKGNNQTTDKGDSNTSKPSPSSSPKPSSPETGPTPDSNPTSTPAPSSQLTSPPATPSGDQEPSPTQTGETTANAVGLNQSRSLNPSATANSDPEIIPAGGSFNIAAVLVPVLVLVLAFSAIIFAVWYNRRRRRRIKSRGIGLNSNDPSSFSVISAPSIAGATVGATSARTSVAGGMMLPPRGGTRPVGMDEIAESRPVSLSSSAFGMTNPFAERAGLATNASTPYGSEAGHSTTNLTALAPSRLGQTAYSSGHSIVGSGDFSTASAHHGHGAQSLSPTPAFERENPFGNDARIAGGPNLSHTRLVFPSMEDVAMSEDVHVSGYGAAIASSVGHGTHEGEDRRSMLSYAPSHTPTSLFFRLSQDMRNSLTLVTEPVPPLPPKHFIASPITPETPTPHSAAPLLGVAGRNSPSPVWMRRSSQAPSPPPNGPLPDVPGNGRVPPSPLGYESRTNSVYGGLEEENGSQSTIVQLASKVAMQTPVFMSAPPAGRGRSAANQSPSADSFNSTRLQRSPSVLTSGSDDF</sequence>
<feature type="region of interest" description="Disordered" evidence="1">
    <location>
        <begin position="574"/>
        <end position="615"/>
    </location>
</feature>
<dbReference type="Proteomes" id="UP000077266">
    <property type="component" value="Unassembled WGS sequence"/>
</dbReference>
<feature type="compositionally biased region" description="Polar residues" evidence="1">
    <location>
        <begin position="7"/>
        <end position="21"/>
    </location>
</feature>
<protein>
    <submittedName>
        <fullName evidence="3">Uncharacterized protein</fullName>
    </submittedName>
</protein>
<dbReference type="OrthoDB" id="3268947at2759"/>
<feature type="compositionally biased region" description="Gly residues" evidence="1">
    <location>
        <begin position="36"/>
        <end position="47"/>
    </location>
</feature>
<feature type="transmembrane region" description="Helical" evidence="2">
    <location>
        <begin position="197"/>
        <end position="220"/>
    </location>
</feature>
<accession>A0A165NLQ4</accession>
<name>A0A165NLQ4_EXIGL</name>
<feature type="compositionally biased region" description="Low complexity" evidence="1">
    <location>
        <begin position="48"/>
        <end position="77"/>
    </location>
</feature>
<keyword evidence="2" id="KW-0812">Transmembrane</keyword>
<evidence type="ECO:0000313" key="3">
    <source>
        <dbReference type="EMBL" id="KZW00917.1"/>
    </source>
</evidence>
<feature type="compositionally biased region" description="Polar residues" evidence="1">
    <location>
        <begin position="586"/>
        <end position="615"/>
    </location>
</feature>
<dbReference type="EMBL" id="KV425897">
    <property type="protein sequence ID" value="KZW00917.1"/>
    <property type="molecule type" value="Genomic_DNA"/>
</dbReference>
<evidence type="ECO:0000256" key="2">
    <source>
        <dbReference type="SAM" id="Phobius"/>
    </source>
</evidence>
<gene>
    <name evidence="3" type="ORF">EXIGLDRAFT_761211</name>
</gene>
<keyword evidence="2" id="KW-0472">Membrane</keyword>
<evidence type="ECO:0000313" key="4">
    <source>
        <dbReference type="Proteomes" id="UP000077266"/>
    </source>
</evidence>
<feature type="region of interest" description="Disordered" evidence="1">
    <location>
        <begin position="481"/>
        <end position="553"/>
    </location>
</feature>
<proteinExistence type="predicted"/>
<feature type="region of interest" description="Disordered" evidence="1">
    <location>
        <begin position="1"/>
        <end position="164"/>
    </location>
</feature>